<dbReference type="InterPro" id="IPR000515">
    <property type="entry name" value="MetI-like"/>
</dbReference>
<evidence type="ECO:0000313" key="9">
    <source>
        <dbReference type="EMBL" id="MDG0791554.1"/>
    </source>
</evidence>
<evidence type="ECO:0000256" key="5">
    <source>
        <dbReference type="ARBA" id="ARBA00022989"/>
    </source>
</evidence>
<sequence>MMNSSPDARIRGRSAVSWTGIAFLLPALAFISFSIFIPTVWNLLLSFQQWDGFKDRKWIGLRNYTESLKDPDVLHSLYHSIFLAVMITLLSVIVGLALAAFVFRLGRKEGSFYRLVLFMPVMLPVAIIGLLFTFMYNPEMGLVNQFLRLIGAGALADAWLENPDTVLWAIVVVGVWRMSGLTMMLIFAAMQNIPQSLFESARLEGAGYARQFFSIVLPLVKPILQLSVVFTLVMSFKTYDLVFVMTEGGPANLSKTIPLQMIDSAFTFNEFGYSAAMGFLLTLAVMLIISLTSRLLRGESYEY</sequence>
<keyword evidence="2 7" id="KW-0813">Transport</keyword>
<feature type="domain" description="ABC transmembrane type-1" evidence="8">
    <location>
        <begin position="77"/>
        <end position="292"/>
    </location>
</feature>
<dbReference type="PROSITE" id="PS50928">
    <property type="entry name" value="ABC_TM1"/>
    <property type="match status" value="1"/>
</dbReference>
<dbReference type="RefSeq" id="WP_277565429.1">
    <property type="nucleotide sequence ID" value="NZ_JAPDHZ010000003.1"/>
</dbReference>
<evidence type="ECO:0000256" key="2">
    <source>
        <dbReference type="ARBA" id="ARBA00022448"/>
    </source>
</evidence>
<dbReference type="CDD" id="cd06261">
    <property type="entry name" value="TM_PBP2"/>
    <property type="match status" value="1"/>
</dbReference>
<comment type="similarity">
    <text evidence="7">Belongs to the binding-protein-dependent transport system permease family.</text>
</comment>
<keyword evidence="3" id="KW-1003">Cell membrane</keyword>
<feature type="transmembrane region" description="Helical" evidence="7">
    <location>
        <begin position="77"/>
        <end position="103"/>
    </location>
</feature>
<dbReference type="SUPFAM" id="SSF161098">
    <property type="entry name" value="MetI-like"/>
    <property type="match status" value="1"/>
</dbReference>
<feature type="transmembrane region" description="Helical" evidence="7">
    <location>
        <begin position="211"/>
        <end position="236"/>
    </location>
</feature>
<dbReference type="Gene3D" id="1.10.3720.10">
    <property type="entry name" value="MetI-like"/>
    <property type="match status" value="1"/>
</dbReference>
<accession>A0A9X4QM52</accession>
<comment type="subcellular location">
    <subcellularLocation>
        <location evidence="1 7">Cell membrane</location>
        <topology evidence="1 7">Multi-pass membrane protein</topology>
    </subcellularLocation>
</comment>
<keyword evidence="10" id="KW-1185">Reference proteome</keyword>
<dbReference type="EMBL" id="JAPDHZ010000003">
    <property type="protein sequence ID" value="MDG0791554.1"/>
    <property type="molecule type" value="Genomic_DNA"/>
</dbReference>
<evidence type="ECO:0000313" key="10">
    <source>
        <dbReference type="Proteomes" id="UP001153387"/>
    </source>
</evidence>
<dbReference type="PANTHER" id="PTHR30193:SF41">
    <property type="entry name" value="DIACETYLCHITOBIOSE UPTAKE SYSTEM PERMEASE PROTEIN NGCF"/>
    <property type="match status" value="1"/>
</dbReference>
<dbReference type="GO" id="GO:0005886">
    <property type="term" value="C:plasma membrane"/>
    <property type="evidence" value="ECO:0007669"/>
    <property type="project" value="UniProtKB-SubCell"/>
</dbReference>
<keyword evidence="6 7" id="KW-0472">Membrane</keyword>
<keyword evidence="5 7" id="KW-1133">Transmembrane helix</keyword>
<organism evidence="9 10">
    <name type="scientific">Cohnella ginsengisoli</name>
    <dbReference type="NCBI Taxonomy" id="425004"/>
    <lineage>
        <taxon>Bacteria</taxon>
        <taxon>Bacillati</taxon>
        <taxon>Bacillota</taxon>
        <taxon>Bacilli</taxon>
        <taxon>Bacillales</taxon>
        <taxon>Paenibacillaceae</taxon>
        <taxon>Cohnella</taxon>
    </lineage>
</organism>
<dbReference type="Proteomes" id="UP001153387">
    <property type="component" value="Unassembled WGS sequence"/>
</dbReference>
<dbReference type="PANTHER" id="PTHR30193">
    <property type="entry name" value="ABC TRANSPORTER PERMEASE PROTEIN"/>
    <property type="match status" value="1"/>
</dbReference>
<reference evidence="9 10" key="1">
    <citation type="submission" date="2022-10" db="EMBL/GenBank/DDBJ databases">
        <title>Comparative genomic analysis of Cohnella hashimotonis sp. nov., isolated from the International Space Station.</title>
        <authorList>
            <person name="Simpson A."/>
            <person name="Venkateswaran K."/>
        </authorList>
    </citation>
    <scope>NUCLEOTIDE SEQUENCE [LARGE SCALE GENOMIC DNA]</scope>
    <source>
        <strain evidence="9 10">DSM 18997</strain>
    </source>
</reference>
<evidence type="ECO:0000256" key="6">
    <source>
        <dbReference type="ARBA" id="ARBA00023136"/>
    </source>
</evidence>
<dbReference type="InterPro" id="IPR051393">
    <property type="entry name" value="ABC_transporter_permease"/>
</dbReference>
<dbReference type="Pfam" id="PF00528">
    <property type="entry name" value="BPD_transp_1"/>
    <property type="match status" value="1"/>
</dbReference>
<feature type="transmembrane region" description="Helical" evidence="7">
    <location>
        <begin position="166"/>
        <end position="190"/>
    </location>
</feature>
<evidence type="ECO:0000256" key="7">
    <source>
        <dbReference type="RuleBase" id="RU363032"/>
    </source>
</evidence>
<name>A0A9X4QM52_9BACL</name>
<dbReference type="GO" id="GO:0055085">
    <property type="term" value="P:transmembrane transport"/>
    <property type="evidence" value="ECO:0007669"/>
    <property type="project" value="InterPro"/>
</dbReference>
<evidence type="ECO:0000259" key="8">
    <source>
        <dbReference type="PROSITE" id="PS50928"/>
    </source>
</evidence>
<gene>
    <name evidence="9" type="ORF">OMP38_12230</name>
</gene>
<dbReference type="InterPro" id="IPR035906">
    <property type="entry name" value="MetI-like_sf"/>
</dbReference>
<protein>
    <submittedName>
        <fullName evidence="9">Sugar ABC transporter permease</fullName>
    </submittedName>
</protein>
<feature type="transmembrane region" description="Helical" evidence="7">
    <location>
        <begin position="115"/>
        <end position="136"/>
    </location>
</feature>
<evidence type="ECO:0000256" key="3">
    <source>
        <dbReference type="ARBA" id="ARBA00022475"/>
    </source>
</evidence>
<comment type="caution">
    <text evidence="9">The sequence shown here is derived from an EMBL/GenBank/DDBJ whole genome shotgun (WGS) entry which is preliminary data.</text>
</comment>
<keyword evidence="4 7" id="KW-0812">Transmembrane</keyword>
<evidence type="ECO:0000256" key="4">
    <source>
        <dbReference type="ARBA" id="ARBA00022692"/>
    </source>
</evidence>
<evidence type="ECO:0000256" key="1">
    <source>
        <dbReference type="ARBA" id="ARBA00004651"/>
    </source>
</evidence>
<dbReference type="AlphaFoldDB" id="A0A9X4QM52"/>
<feature type="transmembrane region" description="Helical" evidence="7">
    <location>
        <begin position="271"/>
        <end position="291"/>
    </location>
</feature>
<feature type="transmembrane region" description="Helical" evidence="7">
    <location>
        <begin position="21"/>
        <end position="41"/>
    </location>
</feature>
<proteinExistence type="inferred from homology"/>